<keyword evidence="1" id="KW-0812">Transmembrane</keyword>
<accession>B9IU21</accession>
<evidence type="ECO:0000313" key="2">
    <source>
        <dbReference type="EMBL" id="ACM11717.1"/>
    </source>
</evidence>
<dbReference type="AlphaFoldDB" id="B9IU21"/>
<keyword evidence="1" id="KW-1133">Transmembrane helix</keyword>
<sequence>MSLLIFLFVFTLIRYWSRGDLVTISRPFFLNRRKRIREGGFMLFTSWLLFFIFALAAFRLTRLIVYDKITAFLRRPFIDELEITEPDGSVSTFTKVKGKGLRKWVGELLSCYWCTGVWVSAFLLVLYNWIPIVAEPLLALLAIAGAAAIIETITGYFMGE</sequence>
<protein>
    <recommendedName>
        <fullName evidence="4">DUF1360 domain-containing protein</fullName>
    </recommendedName>
</protein>
<feature type="transmembrane region" description="Helical" evidence="1">
    <location>
        <begin position="43"/>
        <end position="65"/>
    </location>
</feature>
<feature type="transmembrane region" description="Helical" evidence="1">
    <location>
        <begin position="136"/>
        <end position="158"/>
    </location>
</feature>
<evidence type="ECO:0000313" key="3">
    <source>
        <dbReference type="Proteomes" id="UP000000441"/>
    </source>
</evidence>
<organism evidence="2 3">
    <name type="scientific">Bacillus cereus (strain Q1)</name>
    <dbReference type="NCBI Taxonomy" id="361100"/>
    <lineage>
        <taxon>Bacteria</taxon>
        <taxon>Bacillati</taxon>
        <taxon>Bacillota</taxon>
        <taxon>Bacilli</taxon>
        <taxon>Bacillales</taxon>
        <taxon>Bacillaceae</taxon>
        <taxon>Bacillus</taxon>
        <taxon>Bacillus cereus group</taxon>
    </lineage>
</organism>
<proteinExistence type="predicted"/>
<dbReference type="HOGENOM" id="CLU_139578_0_0_9"/>
<dbReference type="Proteomes" id="UP000000441">
    <property type="component" value="Chromosome"/>
</dbReference>
<feature type="transmembrane region" description="Helical" evidence="1">
    <location>
        <begin position="109"/>
        <end position="130"/>
    </location>
</feature>
<reference evidence="2 3" key="1">
    <citation type="journal article" date="2009" name="J. Bacteriol.">
        <title>Complete genome sequence of the extremophilic Bacillus cereus strain Q1 with industrial applications.</title>
        <authorList>
            <person name="Xiong Z."/>
            <person name="Jiang Y."/>
            <person name="Qi D."/>
            <person name="Lu H."/>
            <person name="Yang F."/>
            <person name="Yang J."/>
            <person name="Chen L."/>
            <person name="Sun L."/>
            <person name="Xu X."/>
            <person name="Xue Y."/>
            <person name="Zhu Y."/>
            <person name="Jin Q."/>
        </authorList>
    </citation>
    <scope>NUCLEOTIDE SEQUENCE [LARGE SCALE GENOMIC DNA]</scope>
    <source>
        <strain evidence="2 3">Q1</strain>
    </source>
</reference>
<dbReference type="Pfam" id="PF07098">
    <property type="entry name" value="DUF1360"/>
    <property type="match status" value="1"/>
</dbReference>
<dbReference type="KEGG" id="bcq:BCQ_1287"/>
<keyword evidence="1" id="KW-0472">Membrane</keyword>
<dbReference type="InterPro" id="IPR010773">
    <property type="entry name" value="Mycophage_PG1_Gp7"/>
</dbReference>
<gene>
    <name evidence="2" type="ordered locus">BCQ_1287</name>
</gene>
<dbReference type="EMBL" id="CP000227">
    <property type="protein sequence ID" value="ACM11717.1"/>
    <property type="molecule type" value="Genomic_DNA"/>
</dbReference>
<evidence type="ECO:0000256" key="1">
    <source>
        <dbReference type="SAM" id="Phobius"/>
    </source>
</evidence>
<evidence type="ECO:0008006" key="4">
    <source>
        <dbReference type="Google" id="ProtNLM"/>
    </source>
</evidence>
<name>B9IU21_BACCQ</name>